<dbReference type="Pfam" id="PF00496">
    <property type="entry name" value="SBP_bac_5"/>
    <property type="match status" value="1"/>
</dbReference>
<protein>
    <submittedName>
        <fullName evidence="3">ABC-type transport system substrate-binding protein</fullName>
    </submittedName>
</protein>
<dbReference type="RefSeq" id="WP_376771424.1">
    <property type="nucleotide sequence ID" value="NZ_JACHJW010000001.1"/>
</dbReference>
<comment type="caution">
    <text evidence="3">The sequence shown here is derived from an EMBL/GenBank/DDBJ whole genome shotgun (WGS) entry which is preliminary data.</text>
</comment>
<reference evidence="3 4" key="1">
    <citation type="submission" date="2020-08" db="EMBL/GenBank/DDBJ databases">
        <title>Sequencing the genomes of 1000 actinobacteria strains.</title>
        <authorList>
            <person name="Klenk H.-P."/>
        </authorList>
    </citation>
    <scope>NUCLEOTIDE SEQUENCE [LARGE SCALE GENOMIC DNA]</scope>
    <source>
        <strain evidence="3 4">DSM 45886</strain>
    </source>
</reference>
<evidence type="ECO:0000259" key="2">
    <source>
        <dbReference type="Pfam" id="PF00496"/>
    </source>
</evidence>
<evidence type="ECO:0000256" key="1">
    <source>
        <dbReference type="SAM" id="MobiDB-lite"/>
    </source>
</evidence>
<evidence type="ECO:0000313" key="4">
    <source>
        <dbReference type="Proteomes" id="UP000578819"/>
    </source>
</evidence>
<dbReference type="AlphaFoldDB" id="A0A7W7SW48"/>
<sequence>MAAAGTRQPTDVGQGGDIHRDDRRRSRLDRSRQLTTYKLVDGKFVLVGDLATDTGTSADGGRTWKFTLKGGIKFDDGTPVTAKDVKYGIERLYDPGKVLGPKYVPQWLSGGDYAKAY</sequence>
<evidence type="ECO:0000313" key="3">
    <source>
        <dbReference type="EMBL" id="MBB4960765.1"/>
    </source>
</evidence>
<gene>
    <name evidence="3" type="ORF">FHR38_004498</name>
</gene>
<dbReference type="EMBL" id="JACHJW010000001">
    <property type="protein sequence ID" value="MBB4960765.1"/>
    <property type="molecule type" value="Genomic_DNA"/>
</dbReference>
<accession>A0A7W7SW48</accession>
<feature type="domain" description="Solute-binding protein family 5" evidence="2">
    <location>
        <begin position="46"/>
        <end position="98"/>
    </location>
</feature>
<feature type="compositionally biased region" description="Basic and acidic residues" evidence="1">
    <location>
        <begin position="17"/>
        <end position="29"/>
    </location>
</feature>
<proteinExistence type="predicted"/>
<dbReference type="SUPFAM" id="SSF53850">
    <property type="entry name" value="Periplasmic binding protein-like II"/>
    <property type="match status" value="1"/>
</dbReference>
<feature type="region of interest" description="Disordered" evidence="1">
    <location>
        <begin position="1"/>
        <end position="29"/>
    </location>
</feature>
<dbReference type="Gene3D" id="3.40.190.10">
    <property type="entry name" value="Periplasmic binding protein-like II"/>
    <property type="match status" value="1"/>
</dbReference>
<dbReference type="InterPro" id="IPR000914">
    <property type="entry name" value="SBP_5_dom"/>
</dbReference>
<dbReference type="Proteomes" id="UP000578819">
    <property type="component" value="Unassembled WGS sequence"/>
</dbReference>
<organism evidence="3 4">
    <name type="scientific">Micromonospora polyrhachis</name>
    <dbReference type="NCBI Taxonomy" id="1282883"/>
    <lineage>
        <taxon>Bacteria</taxon>
        <taxon>Bacillati</taxon>
        <taxon>Actinomycetota</taxon>
        <taxon>Actinomycetes</taxon>
        <taxon>Micromonosporales</taxon>
        <taxon>Micromonosporaceae</taxon>
        <taxon>Micromonospora</taxon>
    </lineage>
</organism>
<name>A0A7W7SW48_9ACTN</name>
<keyword evidence="4" id="KW-1185">Reference proteome</keyword>